<dbReference type="InterPro" id="IPR036388">
    <property type="entry name" value="WH-like_DNA-bd_sf"/>
</dbReference>
<evidence type="ECO:0000313" key="1">
    <source>
        <dbReference type="EMBL" id="SCG85829.1"/>
    </source>
</evidence>
<sequence length="258" mass="29642">MKTEVDNATEISELKSKLDLMHRDIKRMMKNSNKEYLDLMLKNLKKDFLNCITDHVSEDIETSLERGMVDKCQMRDNCKSKFTELLEKNVDLIKQDEVPETQVTGSRGELENLRAEAPFDKCDVCFSEVTDIFEKQLKLMRSLHIYNGPEEKKIDISDISEDSLVREVFEPLSNRQRLQIIKAVAVETKTFTALSQLTGLRGGNLLFHIQKLLDSNMIIQRHERGDYMITEKGYQVLKVISQLGGVLEDAPEPEAVES</sequence>
<dbReference type="InterPro" id="IPR011991">
    <property type="entry name" value="ArsR-like_HTH"/>
</dbReference>
<protein>
    <recommendedName>
        <fullName evidence="3">Transcriptional regulator, ArsR family</fullName>
    </recommendedName>
</protein>
<dbReference type="EMBL" id="LT607756">
    <property type="protein sequence ID" value="SCG85829.1"/>
    <property type="molecule type" value="Genomic_DNA"/>
</dbReference>
<evidence type="ECO:0000313" key="2">
    <source>
        <dbReference type="Proteomes" id="UP000094707"/>
    </source>
</evidence>
<dbReference type="PIRSF" id="PIRSF018357">
    <property type="entry name" value="Trans_reg_ArsR_prd"/>
    <property type="match status" value="1"/>
</dbReference>
<dbReference type="KEGG" id="mcub:MCBB_1271"/>
<gene>
    <name evidence="1" type="ORF">MCBB_1271</name>
</gene>
<dbReference type="RefSeq" id="WP_071906952.1">
    <property type="nucleotide sequence ID" value="NZ_LT607756.1"/>
</dbReference>
<dbReference type="SUPFAM" id="SSF46785">
    <property type="entry name" value="Winged helix' DNA-binding domain"/>
    <property type="match status" value="1"/>
</dbReference>
<name>A0A1D3L2T7_9EURY</name>
<keyword evidence="2" id="KW-1185">Reference proteome</keyword>
<proteinExistence type="predicted"/>
<accession>A0A1D3L2T7</accession>
<dbReference type="InterPro" id="IPR016723">
    <property type="entry name" value="Tscrpt_reg_ArsR_prd"/>
</dbReference>
<dbReference type="OrthoDB" id="114909at2157"/>
<organism evidence="1 2">
    <name type="scientific">Methanobacterium congolense</name>
    <dbReference type="NCBI Taxonomy" id="118062"/>
    <lineage>
        <taxon>Archaea</taxon>
        <taxon>Methanobacteriati</taxon>
        <taxon>Methanobacteriota</taxon>
        <taxon>Methanomada group</taxon>
        <taxon>Methanobacteria</taxon>
        <taxon>Methanobacteriales</taxon>
        <taxon>Methanobacteriaceae</taxon>
        <taxon>Methanobacterium</taxon>
    </lineage>
</organism>
<dbReference type="GeneID" id="30412115"/>
<dbReference type="InterPro" id="IPR036390">
    <property type="entry name" value="WH_DNA-bd_sf"/>
</dbReference>
<evidence type="ECO:0008006" key="3">
    <source>
        <dbReference type="Google" id="ProtNLM"/>
    </source>
</evidence>
<dbReference type="Proteomes" id="UP000094707">
    <property type="component" value="Chromosome I"/>
</dbReference>
<reference evidence="1 2" key="1">
    <citation type="submission" date="2016-08" db="EMBL/GenBank/DDBJ databases">
        <authorList>
            <person name="Seilhamer J.J."/>
        </authorList>
    </citation>
    <scope>NUCLEOTIDE SEQUENCE [LARGE SCALE GENOMIC DNA]</scope>
    <source>
        <strain evidence="1">Buetzberg</strain>
    </source>
</reference>
<dbReference type="PATRIC" id="fig|129848.4.peg.1287"/>
<dbReference type="Gene3D" id="1.10.10.10">
    <property type="entry name" value="Winged helix-like DNA-binding domain superfamily/Winged helix DNA-binding domain"/>
    <property type="match status" value="1"/>
</dbReference>
<dbReference type="CDD" id="cd00090">
    <property type="entry name" value="HTH_ARSR"/>
    <property type="match status" value="1"/>
</dbReference>
<dbReference type="AlphaFoldDB" id="A0A1D3L2T7"/>